<dbReference type="InterPro" id="IPR036322">
    <property type="entry name" value="WD40_repeat_dom_sf"/>
</dbReference>
<evidence type="ECO:0000313" key="2">
    <source>
        <dbReference type="EMBL" id="CAG8538248.1"/>
    </source>
</evidence>
<reference evidence="2" key="1">
    <citation type="submission" date="2021-06" db="EMBL/GenBank/DDBJ databases">
        <authorList>
            <person name="Kallberg Y."/>
            <person name="Tangrot J."/>
            <person name="Rosling A."/>
        </authorList>
    </citation>
    <scope>NUCLEOTIDE SEQUENCE</scope>
    <source>
        <strain evidence="2">UK204</strain>
    </source>
</reference>
<proteinExistence type="predicted"/>
<organism evidence="2 3">
    <name type="scientific">Funneliformis caledonium</name>
    <dbReference type="NCBI Taxonomy" id="1117310"/>
    <lineage>
        <taxon>Eukaryota</taxon>
        <taxon>Fungi</taxon>
        <taxon>Fungi incertae sedis</taxon>
        <taxon>Mucoromycota</taxon>
        <taxon>Glomeromycotina</taxon>
        <taxon>Glomeromycetes</taxon>
        <taxon>Glomerales</taxon>
        <taxon>Glomeraceae</taxon>
        <taxon>Funneliformis</taxon>
    </lineage>
</organism>
<gene>
    <name evidence="2" type="ORF">FCALED_LOCUS5511</name>
</gene>
<feature type="coiled-coil region" evidence="1">
    <location>
        <begin position="307"/>
        <end position="355"/>
    </location>
</feature>
<dbReference type="OrthoDB" id="2442002at2759"/>
<evidence type="ECO:0000313" key="3">
    <source>
        <dbReference type="Proteomes" id="UP000789570"/>
    </source>
</evidence>
<sequence>MNPYDIIEISPKGECIAAYNKVNKVIDWYCVYAYGGTISAMCVSDQMKIAYIQDNYFIKIIDMKNIYQEKRLRLKFEVSEVQHCNFNLEGDLIFSCTVDGPNGLENIVCVYSIQTKTNKTKWKIFFKISDGADVINISNYNKILLRLNDNIYEWDVLMGHTTIITKSIYEEYTCLKLDNIIVVYSNELSFPIAKFNLKNEEKQNQLYSFDKKRPNLRCLLLSLFDDELLKLMIKVSNGSIEAKEVEFVKPKNDYDNLTFSEIGDDLRRVYQLEKSSIIWKIEGKQKIKVNNEGTERRNIKGEITHYVRDFEKKIKRFKDLVQKSKGEKEDINNKLDEFVSKIEESRSKLMKLSKDLVDKIIQIEGLDKELSNWKIITGKIVFDQNKIDKIDEQNISVVEQIQNDFINGINKLSEELNKNLRKQKKHNIKTKLEKLFINQITHLKNFETDDI</sequence>
<accession>A0A9N9AQT6</accession>
<evidence type="ECO:0000256" key="1">
    <source>
        <dbReference type="SAM" id="Coils"/>
    </source>
</evidence>
<comment type="caution">
    <text evidence="2">The sequence shown here is derived from an EMBL/GenBank/DDBJ whole genome shotgun (WGS) entry which is preliminary data.</text>
</comment>
<name>A0A9N9AQT6_9GLOM</name>
<dbReference type="Proteomes" id="UP000789570">
    <property type="component" value="Unassembled WGS sequence"/>
</dbReference>
<dbReference type="AlphaFoldDB" id="A0A9N9AQT6"/>
<protein>
    <submittedName>
        <fullName evidence="2">9661_t:CDS:1</fullName>
    </submittedName>
</protein>
<dbReference type="SUPFAM" id="SSF50978">
    <property type="entry name" value="WD40 repeat-like"/>
    <property type="match status" value="1"/>
</dbReference>
<keyword evidence="1" id="KW-0175">Coiled coil</keyword>
<dbReference type="EMBL" id="CAJVPQ010001205">
    <property type="protein sequence ID" value="CAG8538248.1"/>
    <property type="molecule type" value="Genomic_DNA"/>
</dbReference>
<keyword evidence="3" id="KW-1185">Reference proteome</keyword>